<gene>
    <name evidence="7" type="ORF">METZ01_LOCUS301278</name>
</gene>
<evidence type="ECO:0000256" key="5">
    <source>
        <dbReference type="SAM" id="Phobius"/>
    </source>
</evidence>
<organism evidence="7">
    <name type="scientific">marine metagenome</name>
    <dbReference type="NCBI Taxonomy" id="408172"/>
    <lineage>
        <taxon>unclassified sequences</taxon>
        <taxon>metagenomes</taxon>
        <taxon>ecological metagenomes</taxon>
    </lineage>
</organism>
<comment type="subcellular location">
    <subcellularLocation>
        <location evidence="1">Membrane</location>
        <topology evidence="1">Multi-pass membrane protein</topology>
    </subcellularLocation>
</comment>
<protein>
    <recommendedName>
        <fullName evidence="6">EamA domain-containing protein</fullName>
    </recommendedName>
</protein>
<accession>A0A382MHI8</accession>
<feature type="transmembrane region" description="Helical" evidence="5">
    <location>
        <begin position="12"/>
        <end position="33"/>
    </location>
</feature>
<dbReference type="GO" id="GO:0016020">
    <property type="term" value="C:membrane"/>
    <property type="evidence" value="ECO:0007669"/>
    <property type="project" value="UniProtKB-SubCell"/>
</dbReference>
<feature type="transmembrane region" description="Helical" evidence="5">
    <location>
        <begin position="99"/>
        <end position="117"/>
    </location>
</feature>
<dbReference type="AlphaFoldDB" id="A0A382MHI8"/>
<feature type="transmembrane region" description="Helical" evidence="5">
    <location>
        <begin position="69"/>
        <end position="87"/>
    </location>
</feature>
<evidence type="ECO:0000313" key="7">
    <source>
        <dbReference type="EMBL" id="SVC48424.1"/>
    </source>
</evidence>
<proteinExistence type="predicted"/>
<reference evidence="7" key="1">
    <citation type="submission" date="2018-05" db="EMBL/GenBank/DDBJ databases">
        <authorList>
            <person name="Lanie J.A."/>
            <person name="Ng W.-L."/>
            <person name="Kazmierczak K.M."/>
            <person name="Andrzejewski T.M."/>
            <person name="Davidsen T.M."/>
            <person name="Wayne K.J."/>
            <person name="Tettelin H."/>
            <person name="Glass J.I."/>
            <person name="Rusch D."/>
            <person name="Podicherti R."/>
            <person name="Tsui H.-C.T."/>
            <person name="Winkler M.E."/>
        </authorList>
    </citation>
    <scope>NUCLEOTIDE SEQUENCE</scope>
</reference>
<keyword evidence="4 5" id="KW-0472">Membrane</keyword>
<dbReference type="PANTHER" id="PTHR22911">
    <property type="entry name" value="ACYL-MALONYL CONDENSING ENZYME-RELATED"/>
    <property type="match status" value="1"/>
</dbReference>
<feature type="transmembrane region" description="Helical" evidence="5">
    <location>
        <begin position="159"/>
        <end position="175"/>
    </location>
</feature>
<evidence type="ECO:0000256" key="4">
    <source>
        <dbReference type="ARBA" id="ARBA00023136"/>
    </source>
</evidence>
<dbReference type="InterPro" id="IPR037185">
    <property type="entry name" value="EmrE-like"/>
</dbReference>
<keyword evidence="3 5" id="KW-1133">Transmembrane helix</keyword>
<dbReference type="InterPro" id="IPR000620">
    <property type="entry name" value="EamA_dom"/>
</dbReference>
<feature type="transmembrane region" description="Helical" evidence="5">
    <location>
        <begin position="129"/>
        <end position="147"/>
    </location>
</feature>
<dbReference type="SUPFAM" id="SSF103481">
    <property type="entry name" value="Multidrug resistance efflux transporter EmrE"/>
    <property type="match status" value="2"/>
</dbReference>
<sequence length="205" mass="23287">PFLIGVYAIRHLPLGQFMSLLNLSPIILTFFALTWLKETVSRKQWISLLFGFTGMLICIRPQFNFISLLALAPLLDAISIAFGNALIRRFPEEPTMNWVFYQEALGFLSGIILWMFLDLPFANLEDLKAIPIFVVVDILAMAMNYHAFRKVHAATLSPWFYVQIPAAALIGFVMFDEIPHWTVFTGGFLIIFGGLLSSLRLKKEI</sequence>
<name>A0A382MHI8_9ZZZZ</name>
<evidence type="ECO:0000256" key="1">
    <source>
        <dbReference type="ARBA" id="ARBA00004141"/>
    </source>
</evidence>
<evidence type="ECO:0000256" key="2">
    <source>
        <dbReference type="ARBA" id="ARBA00022692"/>
    </source>
</evidence>
<dbReference type="Pfam" id="PF00892">
    <property type="entry name" value="EamA"/>
    <property type="match status" value="1"/>
</dbReference>
<evidence type="ECO:0000256" key="3">
    <source>
        <dbReference type="ARBA" id="ARBA00022989"/>
    </source>
</evidence>
<evidence type="ECO:0000259" key="6">
    <source>
        <dbReference type="Pfam" id="PF00892"/>
    </source>
</evidence>
<feature type="non-terminal residue" evidence="7">
    <location>
        <position position="1"/>
    </location>
</feature>
<feature type="domain" description="EamA" evidence="6">
    <location>
        <begin position="2"/>
        <end position="58"/>
    </location>
</feature>
<feature type="transmembrane region" description="Helical" evidence="5">
    <location>
        <begin position="181"/>
        <end position="199"/>
    </location>
</feature>
<dbReference type="EMBL" id="UINC01093751">
    <property type="protein sequence ID" value="SVC48424.1"/>
    <property type="molecule type" value="Genomic_DNA"/>
</dbReference>
<feature type="transmembrane region" description="Helical" evidence="5">
    <location>
        <begin position="45"/>
        <end position="63"/>
    </location>
</feature>
<dbReference type="PANTHER" id="PTHR22911:SF6">
    <property type="entry name" value="SOLUTE CARRIER FAMILY 35 MEMBER G1"/>
    <property type="match status" value="1"/>
</dbReference>
<keyword evidence="2 5" id="KW-0812">Transmembrane</keyword>